<keyword evidence="2" id="KW-1185">Reference proteome</keyword>
<dbReference type="Proteomes" id="UP001164250">
    <property type="component" value="Chromosome 10"/>
</dbReference>
<organism evidence="1 2">
    <name type="scientific">Pistacia atlantica</name>
    <dbReference type="NCBI Taxonomy" id="434234"/>
    <lineage>
        <taxon>Eukaryota</taxon>
        <taxon>Viridiplantae</taxon>
        <taxon>Streptophyta</taxon>
        <taxon>Embryophyta</taxon>
        <taxon>Tracheophyta</taxon>
        <taxon>Spermatophyta</taxon>
        <taxon>Magnoliopsida</taxon>
        <taxon>eudicotyledons</taxon>
        <taxon>Gunneridae</taxon>
        <taxon>Pentapetalae</taxon>
        <taxon>rosids</taxon>
        <taxon>malvids</taxon>
        <taxon>Sapindales</taxon>
        <taxon>Anacardiaceae</taxon>
        <taxon>Pistacia</taxon>
    </lineage>
</organism>
<proteinExistence type="predicted"/>
<accession>A0ACC1ALE8</accession>
<comment type="caution">
    <text evidence="1">The sequence shown here is derived from an EMBL/GenBank/DDBJ whole genome shotgun (WGS) entry which is preliminary data.</text>
</comment>
<name>A0ACC1ALE8_9ROSI</name>
<reference evidence="2" key="1">
    <citation type="journal article" date="2023" name="G3 (Bethesda)">
        <title>Genome assembly and association tests identify interacting loci associated with vigor, precocity, and sex in interspecific pistachio rootstocks.</title>
        <authorList>
            <person name="Palmer W."/>
            <person name="Jacygrad E."/>
            <person name="Sagayaradj S."/>
            <person name="Cavanaugh K."/>
            <person name="Han R."/>
            <person name="Bertier L."/>
            <person name="Beede B."/>
            <person name="Kafkas S."/>
            <person name="Golino D."/>
            <person name="Preece J."/>
            <person name="Michelmore R."/>
        </authorList>
    </citation>
    <scope>NUCLEOTIDE SEQUENCE [LARGE SCALE GENOMIC DNA]</scope>
</reference>
<dbReference type="EMBL" id="CM047906">
    <property type="protein sequence ID" value="KAJ0087492.1"/>
    <property type="molecule type" value="Genomic_DNA"/>
</dbReference>
<sequence>MQAARLANKVPQVEVSSSSNDFKALGDVRGPGPSGRIHGNGTHTSGLEKGLPGSPGTANDDLEKELPGSPRSANDDIKKESTGKLKKHLKTI</sequence>
<gene>
    <name evidence="1" type="ORF">Patl1_06982</name>
</gene>
<evidence type="ECO:0000313" key="2">
    <source>
        <dbReference type="Proteomes" id="UP001164250"/>
    </source>
</evidence>
<protein>
    <submittedName>
        <fullName evidence="1">Uncharacterized protein</fullName>
    </submittedName>
</protein>
<evidence type="ECO:0000313" key="1">
    <source>
        <dbReference type="EMBL" id="KAJ0087492.1"/>
    </source>
</evidence>